<feature type="signal peptide" evidence="2">
    <location>
        <begin position="1"/>
        <end position="32"/>
    </location>
</feature>
<dbReference type="PANTHER" id="PTHR11824">
    <property type="entry name" value="VOLTAGE-DEPENDENT CALCIUM CHANNEL BETA SUBUNIT"/>
    <property type="match status" value="1"/>
</dbReference>
<dbReference type="Proteomes" id="UP001557470">
    <property type="component" value="Unassembled WGS sequence"/>
</dbReference>
<reference evidence="4 5" key="1">
    <citation type="submission" date="2024-06" db="EMBL/GenBank/DDBJ databases">
        <authorList>
            <person name="Pan Q."/>
            <person name="Wen M."/>
            <person name="Jouanno E."/>
            <person name="Zahm M."/>
            <person name="Klopp C."/>
            <person name="Cabau C."/>
            <person name="Louis A."/>
            <person name="Berthelot C."/>
            <person name="Parey E."/>
            <person name="Roest Crollius H."/>
            <person name="Montfort J."/>
            <person name="Robinson-Rechavi M."/>
            <person name="Bouchez O."/>
            <person name="Lampietro C."/>
            <person name="Lopez Roques C."/>
            <person name="Donnadieu C."/>
            <person name="Postlethwait J."/>
            <person name="Bobe J."/>
            <person name="Verreycken H."/>
            <person name="Guiguen Y."/>
        </authorList>
    </citation>
    <scope>NUCLEOTIDE SEQUENCE [LARGE SCALE GENOMIC DNA]</scope>
    <source>
        <strain evidence="4">Up_M1</strain>
        <tissue evidence="4">Testis</tissue>
    </source>
</reference>
<evidence type="ECO:0000256" key="1">
    <source>
        <dbReference type="SAM" id="MobiDB-lite"/>
    </source>
</evidence>
<accession>A0ABD0XHL6</accession>
<evidence type="ECO:0000313" key="4">
    <source>
        <dbReference type="EMBL" id="KAL1020936.1"/>
    </source>
</evidence>
<feature type="chain" id="PRO_5044759058" description="Guanylate kinase/L-type calcium channel beta subunit domain-containing protein" evidence="2">
    <location>
        <begin position="33"/>
        <end position="127"/>
    </location>
</feature>
<dbReference type="AlphaFoldDB" id="A0ABD0XHL6"/>
<dbReference type="InterPro" id="IPR000584">
    <property type="entry name" value="VDCC_L_bsu"/>
</dbReference>
<feature type="domain" description="Guanylate kinase/L-type calcium channel beta subunit" evidence="3">
    <location>
        <begin position="29"/>
        <end position="85"/>
    </location>
</feature>
<dbReference type="InterPro" id="IPR027417">
    <property type="entry name" value="P-loop_NTPase"/>
</dbReference>
<dbReference type="Gene3D" id="3.40.50.300">
    <property type="entry name" value="P-loop containing nucleotide triphosphate hydrolases"/>
    <property type="match status" value="1"/>
</dbReference>
<evidence type="ECO:0000313" key="5">
    <source>
        <dbReference type="Proteomes" id="UP001557470"/>
    </source>
</evidence>
<feature type="region of interest" description="Disordered" evidence="1">
    <location>
        <begin position="108"/>
        <end position="127"/>
    </location>
</feature>
<protein>
    <recommendedName>
        <fullName evidence="3">Guanylate kinase/L-type calcium channel beta subunit domain-containing protein</fullName>
    </recommendedName>
</protein>
<evidence type="ECO:0000256" key="2">
    <source>
        <dbReference type="SAM" id="SignalP"/>
    </source>
</evidence>
<dbReference type="Pfam" id="PF00625">
    <property type="entry name" value="Guanylate_kin"/>
    <property type="match status" value="1"/>
</dbReference>
<sequence length="127" mass="14405">MQIPSTTQHSSSKHPWLLSSFMLRCLLLRVLQRLIKSRGKSQSKHLNVQMMAGDKLAQCPPEMFDVILDENQLEDACEHLADYLDIYWRATHLPCSAPVNPLLDQSVVTPPSANSSQQFSETQELIE</sequence>
<evidence type="ECO:0000259" key="3">
    <source>
        <dbReference type="Pfam" id="PF00625"/>
    </source>
</evidence>
<dbReference type="SUPFAM" id="SSF52540">
    <property type="entry name" value="P-loop containing nucleoside triphosphate hydrolases"/>
    <property type="match status" value="1"/>
</dbReference>
<organism evidence="4 5">
    <name type="scientific">Umbra pygmaea</name>
    <name type="common">Eastern mudminnow</name>
    <dbReference type="NCBI Taxonomy" id="75934"/>
    <lineage>
        <taxon>Eukaryota</taxon>
        <taxon>Metazoa</taxon>
        <taxon>Chordata</taxon>
        <taxon>Craniata</taxon>
        <taxon>Vertebrata</taxon>
        <taxon>Euteleostomi</taxon>
        <taxon>Actinopterygii</taxon>
        <taxon>Neopterygii</taxon>
        <taxon>Teleostei</taxon>
        <taxon>Protacanthopterygii</taxon>
        <taxon>Esociformes</taxon>
        <taxon>Umbridae</taxon>
        <taxon>Umbra</taxon>
    </lineage>
</organism>
<dbReference type="EMBL" id="JAGEUA010000001">
    <property type="protein sequence ID" value="KAL1020936.1"/>
    <property type="molecule type" value="Genomic_DNA"/>
</dbReference>
<comment type="caution">
    <text evidence="4">The sequence shown here is derived from an EMBL/GenBank/DDBJ whole genome shotgun (WGS) entry which is preliminary data.</text>
</comment>
<name>A0ABD0XHL6_UMBPY</name>
<keyword evidence="5" id="KW-1185">Reference proteome</keyword>
<keyword evidence="2" id="KW-0732">Signal</keyword>
<proteinExistence type="predicted"/>
<dbReference type="PRINTS" id="PR01626">
    <property type="entry name" value="LCACHANNELB"/>
</dbReference>
<gene>
    <name evidence="4" type="ORF">UPYG_G00006630</name>
</gene>
<dbReference type="InterPro" id="IPR008145">
    <property type="entry name" value="GK/Ca_channel_bsu"/>
</dbReference>